<feature type="domain" description="BTB" evidence="2">
    <location>
        <begin position="39"/>
        <end position="103"/>
    </location>
</feature>
<dbReference type="Gene3D" id="3.30.710.10">
    <property type="entry name" value="Potassium Channel Kv1.1, Chain A"/>
    <property type="match status" value="1"/>
</dbReference>
<proteinExistence type="predicted"/>
<name>A0A8H6VYZ5_9AGAR</name>
<evidence type="ECO:0000259" key="2">
    <source>
        <dbReference type="PROSITE" id="PS50097"/>
    </source>
</evidence>
<dbReference type="PROSITE" id="PS50097">
    <property type="entry name" value="BTB"/>
    <property type="match status" value="1"/>
</dbReference>
<evidence type="ECO:0000313" key="4">
    <source>
        <dbReference type="Proteomes" id="UP000636479"/>
    </source>
</evidence>
<feature type="region of interest" description="Disordered" evidence="1">
    <location>
        <begin position="1"/>
        <end position="23"/>
    </location>
</feature>
<dbReference type="InterPro" id="IPR011333">
    <property type="entry name" value="SKP1/BTB/POZ_sf"/>
</dbReference>
<dbReference type="SUPFAM" id="SSF54695">
    <property type="entry name" value="POZ domain"/>
    <property type="match status" value="1"/>
</dbReference>
<dbReference type="EMBL" id="JACAZF010000007">
    <property type="protein sequence ID" value="KAF7299339.1"/>
    <property type="molecule type" value="Genomic_DNA"/>
</dbReference>
<evidence type="ECO:0000313" key="3">
    <source>
        <dbReference type="EMBL" id="KAF7299339.1"/>
    </source>
</evidence>
<dbReference type="InterPro" id="IPR000210">
    <property type="entry name" value="BTB/POZ_dom"/>
</dbReference>
<sequence>MSTSEPSAKRQTTEDSDDDDDYLVPPITSRSVDYWFEDGNVILQVQQTQFRLSKSILSMHSPIFHSMFSLSLPENEPLCEGCPVVVLSGDASEDWEHLLGVIFPKDCFSFEQPYLHQISAILRLSKKYDLAGFRKYCVERFKAEFPTKLPQFDLVMRSWTHFCVRKDEEFEACVQITNLARELGLYSILPTVFL</sequence>
<dbReference type="CDD" id="cd18186">
    <property type="entry name" value="BTB_POZ_ZBTB_KLHL-like"/>
    <property type="match status" value="1"/>
</dbReference>
<evidence type="ECO:0000256" key="1">
    <source>
        <dbReference type="SAM" id="MobiDB-lite"/>
    </source>
</evidence>
<organism evidence="3 4">
    <name type="scientific">Mycena indigotica</name>
    <dbReference type="NCBI Taxonomy" id="2126181"/>
    <lineage>
        <taxon>Eukaryota</taxon>
        <taxon>Fungi</taxon>
        <taxon>Dikarya</taxon>
        <taxon>Basidiomycota</taxon>
        <taxon>Agaricomycotina</taxon>
        <taxon>Agaricomycetes</taxon>
        <taxon>Agaricomycetidae</taxon>
        <taxon>Agaricales</taxon>
        <taxon>Marasmiineae</taxon>
        <taxon>Mycenaceae</taxon>
        <taxon>Mycena</taxon>
    </lineage>
</organism>
<protein>
    <submittedName>
        <fullName evidence="3">BTB domain-containing protein</fullName>
    </submittedName>
</protein>
<comment type="caution">
    <text evidence="3">The sequence shown here is derived from an EMBL/GenBank/DDBJ whole genome shotgun (WGS) entry which is preliminary data.</text>
</comment>
<dbReference type="Proteomes" id="UP000636479">
    <property type="component" value="Unassembled WGS sequence"/>
</dbReference>
<accession>A0A8H6VYZ5</accession>
<dbReference type="GeneID" id="59348001"/>
<dbReference type="AlphaFoldDB" id="A0A8H6VYZ5"/>
<dbReference type="SMART" id="SM00225">
    <property type="entry name" value="BTB"/>
    <property type="match status" value="1"/>
</dbReference>
<dbReference type="RefSeq" id="XP_037218727.1">
    <property type="nucleotide sequence ID" value="XM_037365485.1"/>
</dbReference>
<dbReference type="Pfam" id="PF00651">
    <property type="entry name" value="BTB"/>
    <property type="match status" value="1"/>
</dbReference>
<gene>
    <name evidence="3" type="ORF">MIND_00883100</name>
</gene>
<keyword evidence="4" id="KW-1185">Reference proteome</keyword>
<reference evidence="3" key="1">
    <citation type="submission" date="2020-05" db="EMBL/GenBank/DDBJ databases">
        <title>Mycena genomes resolve the evolution of fungal bioluminescence.</title>
        <authorList>
            <person name="Tsai I.J."/>
        </authorList>
    </citation>
    <scope>NUCLEOTIDE SEQUENCE</scope>
    <source>
        <strain evidence="3">171206Taipei</strain>
    </source>
</reference>
<dbReference type="OrthoDB" id="3044562at2759"/>